<dbReference type="Pfam" id="PF07525">
    <property type="entry name" value="SOCS_box"/>
    <property type="match status" value="1"/>
</dbReference>
<evidence type="ECO:0000259" key="9">
    <source>
        <dbReference type="PROSITE" id="PS50225"/>
    </source>
</evidence>
<dbReference type="AlphaFoldDB" id="A0A1V9XIQ5"/>
<accession>A0A1V9XIQ5</accession>
<evidence type="ECO:0000256" key="5">
    <source>
        <dbReference type="ARBA" id="ARBA00022999"/>
    </source>
</evidence>
<keyword evidence="11" id="KW-1185">Reference proteome</keyword>
<keyword evidence="3" id="KW-0734">Signal transduction inhibitor</keyword>
<evidence type="ECO:0000313" key="10">
    <source>
        <dbReference type="EMBL" id="OQR73424.1"/>
    </source>
</evidence>
<dbReference type="PANTHER" id="PTHR10155">
    <property type="entry name" value="PHOSPHATIDYLINOSITOL 3-KINASE REGULATORY SUBUNIT"/>
    <property type="match status" value="1"/>
</dbReference>
<dbReference type="SUPFAM" id="SSF158235">
    <property type="entry name" value="SOCS box-like"/>
    <property type="match status" value="1"/>
</dbReference>
<feature type="compositionally biased region" description="Polar residues" evidence="7">
    <location>
        <begin position="288"/>
        <end position="305"/>
    </location>
</feature>
<dbReference type="Proteomes" id="UP000192247">
    <property type="component" value="Unassembled WGS sequence"/>
</dbReference>
<organism evidence="10 11">
    <name type="scientific">Tropilaelaps mercedesae</name>
    <dbReference type="NCBI Taxonomy" id="418985"/>
    <lineage>
        <taxon>Eukaryota</taxon>
        <taxon>Metazoa</taxon>
        <taxon>Ecdysozoa</taxon>
        <taxon>Arthropoda</taxon>
        <taxon>Chelicerata</taxon>
        <taxon>Arachnida</taxon>
        <taxon>Acari</taxon>
        <taxon>Parasitiformes</taxon>
        <taxon>Mesostigmata</taxon>
        <taxon>Gamasina</taxon>
        <taxon>Dermanyssoidea</taxon>
        <taxon>Laelapidae</taxon>
        <taxon>Tropilaelaps</taxon>
    </lineage>
</organism>
<dbReference type="GO" id="GO:0046935">
    <property type="term" value="F:1-phosphatidylinositol-3-kinase regulator activity"/>
    <property type="evidence" value="ECO:0007669"/>
    <property type="project" value="TreeGrafter"/>
</dbReference>
<feature type="compositionally biased region" description="Low complexity" evidence="7">
    <location>
        <begin position="179"/>
        <end position="196"/>
    </location>
</feature>
<evidence type="ECO:0000256" key="3">
    <source>
        <dbReference type="ARBA" id="ARBA00022700"/>
    </source>
</evidence>
<dbReference type="STRING" id="418985.A0A1V9XIQ5"/>
<dbReference type="Gene3D" id="3.30.505.10">
    <property type="entry name" value="SH2 domain"/>
    <property type="match status" value="1"/>
</dbReference>
<dbReference type="PANTHER" id="PTHR10155:SF0">
    <property type="entry name" value="SUPPRESSOR OF CYTOKINE SIGNALING AT 36E, ISOFORM D"/>
    <property type="match status" value="1"/>
</dbReference>
<dbReference type="SUPFAM" id="SSF55550">
    <property type="entry name" value="SH2 domain"/>
    <property type="match status" value="1"/>
</dbReference>
<feature type="compositionally biased region" description="Low complexity" evidence="7">
    <location>
        <begin position="327"/>
        <end position="343"/>
    </location>
</feature>
<dbReference type="GO" id="GO:0005942">
    <property type="term" value="C:phosphatidylinositol 3-kinase complex"/>
    <property type="evidence" value="ECO:0007669"/>
    <property type="project" value="TreeGrafter"/>
</dbReference>
<protein>
    <recommendedName>
        <fullName evidence="12">Suppressor of cytokine signaling 5-like</fullName>
    </recommendedName>
</protein>
<name>A0A1V9XIQ5_9ACAR</name>
<feature type="compositionally biased region" description="Low complexity" evidence="7">
    <location>
        <begin position="278"/>
        <end position="287"/>
    </location>
</feature>
<dbReference type="GO" id="GO:0009968">
    <property type="term" value="P:negative regulation of signal transduction"/>
    <property type="evidence" value="ECO:0007669"/>
    <property type="project" value="UniProtKB-KW"/>
</dbReference>
<dbReference type="GO" id="GO:0046854">
    <property type="term" value="P:phosphatidylinositol phosphate biosynthetic process"/>
    <property type="evidence" value="ECO:0007669"/>
    <property type="project" value="TreeGrafter"/>
</dbReference>
<feature type="domain" description="SH2" evidence="8">
    <location>
        <begin position="635"/>
        <end position="730"/>
    </location>
</feature>
<comment type="pathway">
    <text evidence="1">Protein modification; protein ubiquitination.</text>
</comment>
<evidence type="ECO:0000313" key="11">
    <source>
        <dbReference type="Proteomes" id="UP000192247"/>
    </source>
</evidence>
<dbReference type="Pfam" id="PF00017">
    <property type="entry name" value="SH2"/>
    <property type="match status" value="1"/>
</dbReference>
<dbReference type="SMART" id="SM00252">
    <property type="entry name" value="SH2"/>
    <property type="match status" value="1"/>
</dbReference>
<dbReference type="InterPro" id="IPR036860">
    <property type="entry name" value="SH2_dom_sf"/>
</dbReference>
<dbReference type="InterPro" id="IPR036036">
    <property type="entry name" value="SOCS_box-like_dom_sf"/>
</dbReference>
<evidence type="ECO:0000256" key="1">
    <source>
        <dbReference type="ARBA" id="ARBA00004906"/>
    </source>
</evidence>
<comment type="caution">
    <text evidence="10">The sequence shown here is derived from an EMBL/GenBank/DDBJ whole genome shotgun (WGS) entry which is preliminary data.</text>
</comment>
<evidence type="ECO:0008006" key="12">
    <source>
        <dbReference type="Google" id="ProtNLM"/>
    </source>
</evidence>
<keyword evidence="4" id="KW-0833">Ubl conjugation pathway</keyword>
<gene>
    <name evidence="10" type="ORF">BIW11_01145</name>
</gene>
<feature type="region of interest" description="Disordered" evidence="7">
    <location>
        <begin position="278"/>
        <end position="352"/>
    </location>
</feature>
<dbReference type="InParanoid" id="A0A1V9XIQ5"/>
<feature type="domain" description="SOCS box" evidence="9">
    <location>
        <begin position="725"/>
        <end position="774"/>
    </location>
</feature>
<dbReference type="SMART" id="SM00969">
    <property type="entry name" value="SOCS_box"/>
    <property type="match status" value="1"/>
</dbReference>
<dbReference type="PROSITE" id="PS50225">
    <property type="entry name" value="SOCS"/>
    <property type="match status" value="1"/>
</dbReference>
<dbReference type="FunFam" id="3.30.505.10:FF:000028">
    <property type="entry name" value="Suppressor of cytokine signaling 5"/>
    <property type="match status" value="1"/>
</dbReference>
<dbReference type="PROSITE" id="PS50001">
    <property type="entry name" value="SH2"/>
    <property type="match status" value="1"/>
</dbReference>
<feature type="region of interest" description="Disordered" evidence="7">
    <location>
        <begin position="171"/>
        <end position="244"/>
    </location>
</feature>
<dbReference type="SMART" id="SM00253">
    <property type="entry name" value="SOCS"/>
    <property type="match status" value="1"/>
</dbReference>
<dbReference type="EMBL" id="MNPL01009959">
    <property type="protein sequence ID" value="OQR73424.1"/>
    <property type="molecule type" value="Genomic_DNA"/>
</dbReference>
<sequence length="785" mass="83515">MEQEGECSPCMPECRELDSREPQESLFAEGEAEHSTNTTCRDGPLIKCDCVVSCTGSTLSGSSLDVALTLPSSTSVPPNVAWTIPATSNCSSSPTAANVPGMYSSSIVGPLRTVPGSSSILSDSVDTGGKSTTSIAIGAQESSTVIVGQSYSGSSGGGRSQIRRLLRGRAHSSHGEAVTNNTNSYNSNCSSTNGNTLGEVRTSVGTQLPSSCRGRNTIGNIRNGRPSASKSTPSLLDVSSPCTPTSSSCWVPTKSGSAIWNNSNVFYSEAVSSGSVLSSSQPQQQLSAMTNESSASTSTQPTSYGAPTPHKTKNKVGSWALKLCKRNSPGNSNNSTSGVSTNVAQQGPPSGQGTSAGTLITYCSGAIASVTSSKSTNSSPSKGSAPLGYSGCLQGGLSASLPFAPPPDNVQNRYHYYHHGQGQHQHESRTFDQANNEITCACCIAGTSRDMPGGLLGGSSCNTCGIPAVLPLGTPNATRRRMATAIIKQLSSSSLEVNDGSQGSTSLGAFASLGGLDDLDERARLERAREIAEGVDPPPGFIRAHEVTPDGIAAIHRSLNLDALPWDVLSKIWDLNPSPHQISLSLAAATAGHGLSSGASENGNANSSSGSTVHTTVDYMHVLVPDLAQIWRCGFYWGKMDRYEAERVLQKKPEGSFLLRDSAQEEYLFSVSFRRYGRSLHARIEQWNHKFSFDSHDPGVFSSPTVCGLIEHYKDPACCMYFEPMLTIPINRNFPFSLQHLSRCAITERVNYDEVSRLHLPKPIKAYLREYHYKQRLRVRNVERE</sequence>
<feature type="compositionally biased region" description="Polar residues" evidence="7">
    <location>
        <begin position="203"/>
        <end position="234"/>
    </location>
</feature>
<keyword evidence="2" id="KW-0341">Growth regulation</keyword>
<dbReference type="GO" id="GO:0035556">
    <property type="term" value="P:intracellular signal transduction"/>
    <property type="evidence" value="ECO:0007669"/>
    <property type="project" value="InterPro"/>
</dbReference>
<keyword evidence="5 6" id="KW-0727">SH2 domain</keyword>
<dbReference type="InterPro" id="IPR001496">
    <property type="entry name" value="SOCS_box"/>
</dbReference>
<evidence type="ECO:0000256" key="7">
    <source>
        <dbReference type="SAM" id="MobiDB-lite"/>
    </source>
</evidence>
<evidence type="ECO:0000259" key="8">
    <source>
        <dbReference type="PROSITE" id="PS50001"/>
    </source>
</evidence>
<reference evidence="10 11" key="1">
    <citation type="journal article" date="2017" name="Gigascience">
        <title>Draft genome of the honey bee ectoparasitic mite, Tropilaelaps mercedesae, is shaped by the parasitic life history.</title>
        <authorList>
            <person name="Dong X."/>
            <person name="Armstrong S.D."/>
            <person name="Xia D."/>
            <person name="Makepeace B.L."/>
            <person name="Darby A.C."/>
            <person name="Kadowaki T."/>
        </authorList>
    </citation>
    <scope>NUCLEOTIDE SEQUENCE [LARGE SCALE GENOMIC DNA]</scope>
    <source>
        <strain evidence="10">Wuxi-XJTLU</strain>
    </source>
</reference>
<dbReference type="InterPro" id="IPR000980">
    <property type="entry name" value="SH2"/>
</dbReference>
<evidence type="ECO:0000256" key="4">
    <source>
        <dbReference type="ARBA" id="ARBA00022786"/>
    </source>
</evidence>
<proteinExistence type="predicted"/>
<evidence type="ECO:0000256" key="6">
    <source>
        <dbReference type="PROSITE-ProRule" id="PRU00191"/>
    </source>
</evidence>
<evidence type="ECO:0000256" key="2">
    <source>
        <dbReference type="ARBA" id="ARBA00022604"/>
    </source>
</evidence>
<dbReference type="OrthoDB" id="5979828at2759"/>